<organism evidence="3 4">
    <name type="scientific">Candidatus Kurthia intestinigallinarum</name>
    <dbReference type="NCBI Taxonomy" id="1562256"/>
    <lineage>
        <taxon>Bacteria</taxon>
        <taxon>Bacillati</taxon>
        <taxon>Bacillota</taxon>
        <taxon>Bacilli</taxon>
        <taxon>Bacillales</taxon>
        <taxon>Caryophanaceae</taxon>
        <taxon>Kurthia</taxon>
    </lineage>
</organism>
<accession>A0A433RYD8</accession>
<dbReference type="EMBL" id="JTFC01000005">
    <property type="protein sequence ID" value="RUS58294.1"/>
    <property type="molecule type" value="Genomic_DNA"/>
</dbReference>
<dbReference type="SUPFAM" id="SSF56601">
    <property type="entry name" value="beta-lactamase/transpeptidase-like"/>
    <property type="match status" value="1"/>
</dbReference>
<dbReference type="InterPro" id="IPR000871">
    <property type="entry name" value="Beta-lactam_class-A"/>
</dbReference>
<dbReference type="PANTHER" id="PTHR35333">
    <property type="entry name" value="BETA-LACTAMASE"/>
    <property type="match status" value="1"/>
</dbReference>
<feature type="transmembrane region" description="Helical" evidence="1">
    <location>
        <begin position="6"/>
        <end position="25"/>
    </location>
</feature>
<name>A0A433RYD8_9BACL</name>
<dbReference type="Gene3D" id="3.40.710.10">
    <property type="entry name" value="DD-peptidase/beta-lactamase superfamily"/>
    <property type="match status" value="1"/>
</dbReference>
<evidence type="ECO:0000256" key="1">
    <source>
        <dbReference type="SAM" id="Phobius"/>
    </source>
</evidence>
<keyword evidence="1" id="KW-0812">Transmembrane</keyword>
<feature type="domain" description="Beta-lactamase class A catalytic" evidence="2">
    <location>
        <begin position="61"/>
        <end position="168"/>
    </location>
</feature>
<evidence type="ECO:0000313" key="3">
    <source>
        <dbReference type="EMBL" id="RUS58294.1"/>
    </source>
</evidence>
<dbReference type="AlphaFoldDB" id="A0A433RYD8"/>
<evidence type="ECO:0000259" key="2">
    <source>
        <dbReference type="Pfam" id="PF13354"/>
    </source>
</evidence>
<dbReference type="InterPro" id="IPR045155">
    <property type="entry name" value="Beta-lactam_cat"/>
</dbReference>
<protein>
    <recommendedName>
        <fullName evidence="2">Beta-lactamase class A catalytic domain-containing protein</fullName>
    </recommendedName>
</protein>
<dbReference type="GO" id="GO:0008800">
    <property type="term" value="F:beta-lactamase activity"/>
    <property type="evidence" value="ECO:0007669"/>
    <property type="project" value="InterPro"/>
</dbReference>
<dbReference type="Pfam" id="PF13354">
    <property type="entry name" value="Beta-lactamase2"/>
    <property type="match status" value="1"/>
</dbReference>
<evidence type="ECO:0000313" key="4">
    <source>
        <dbReference type="Proteomes" id="UP000288623"/>
    </source>
</evidence>
<dbReference type="PANTHER" id="PTHR35333:SF3">
    <property type="entry name" value="BETA-LACTAMASE-TYPE TRANSPEPTIDASE FOLD CONTAINING PROTEIN"/>
    <property type="match status" value="1"/>
</dbReference>
<keyword evidence="1" id="KW-0472">Membrane</keyword>
<reference evidence="3 4" key="1">
    <citation type="submission" date="2014-11" db="EMBL/GenBank/DDBJ databases">
        <title>Genome sequence and analysis of novel Kurthia sp.</title>
        <authorList>
            <person name="Lawson J.N."/>
            <person name="Gonzalez J.E."/>
            <person name="Rinauldi L."/>
            <person name="Xuan Z."/>
            <person name="Firman A."/>
            <person name="Shaddox L."/>
            <person name="Trudeau A."/>
            <person name="Shah S."/>
            <person name="Reiman D."/>
        </authorList>
    </citation>
    <scope>NUCLEOTIDE SEQUENCE [LARGE SCALE GENOMIC DNA]</scope>
    <source>
        <strain evidence="3 4">3B1D</strain>
    </source>
</reference>
<comment type="caution">
    <text evidence="3">The sequence shown here is derived from an EMBL/GenBank/DDBJ whole genome shotgun (WGS) entry which is preliminary data.</text>
</comment>
<dbReference type="InterPro" id="IPR012338">
    <property type="entry name" value="Beta-lactam/transpept-like"/>
</dbReference>
<dbReference type="GO" id="GO:0046677">
    <property type="term" value="P:response to antibiotic"/>
    <property type="evidence" value="ECO:0007669"/>
    <property type="project" value="InterPro"/>
</dbReference>
<dbReference type="Proteomes" id="UP000288623">
    <property type="component" value="Unassembled WGS sequence"/>
</dbReference>
<keyword evidence="1" id="KW-1133">Transmembrane helix</keyword>
<keyword evidence="4" id="KW-1185">Reference proteome</keyword>
<gene>
    <name evidence="3" type="ORF">QI30_00825</name>
</gene>
<dbReference type="GO" id="GO:0030655">
    <property type="term" value="P:beta-lactam antibiotic catabolic process"/>
    <property type="evidence" value="ECO:0007669"/>
    <property type="project" value="InterPro"/>
</dbReference>
<proteinExistence type="predicted"/>
<sequence>MLKLIFLYSLLIFLIFIFILNRIWVYKTKSNPEYIYKFMKENSNNEVAILVKYNGEILGQCNENKMLPLASVAKIIVAIEFSKQVAERKLIASNLINIKEIEKYFIPNSDGGSYQEWLKTLGDREQVTLLEVAQGMIHYSSNANTSYLMNILGIENTNKLLGELQLKKHENIFPATEALYIPLKLNGYDQNFSNIEYILEKFEKMDSNEYYRESIALNEEWNRNPLSKEHKNQIMNKLNLDFQRIWSNRMPKSTANEYMSILEKLNSKTFFPKDVHNYLDKIMEQLMLNPRNQEWLKHAGQKGGSTLNILNSAFYAEDIRNNKLEVVFFSNCLEEKDVLKRRKLEKSLNAFHIQLLKSEAFRNSVRKNLKSLNQ</sequence>